<dbReference type="InterPro" id="IPR028053">
    <property type="entry name" value="Membr_insert_YidC_N"/>
</dbReference>
<dbReference type="HAMAP" id="MF_01810">
    <property type="entry name" value="YidC_type1"/>
    <property type="match status" value="1"/>
</dbReference>
<feature type="domain" description="Membrane insertase YidC/Oxa/ALB C-terminal" evidence="14">
    <location>
        <begin position="384"/>
        <end position="586"/>
    </location>
</feature>
<comment type="similarity">
    <text evidence="2">Belongs to the OXA1/ALB3/YidC family. Type 1 subfamily.</text>
</comment>
<dbReference type="CDD" id="cd20070">
    <property type="entry name" value="5TM_YidC_Alb3"/>
    <property type="match status" value="1"/>
</dbReference>
<feature type="transmembrane region" description="Helical" evidence="13">
    <location>
        <begin position="443"/>
        <end position="467"/>
    </location>
</feature>
<dbReference type="GO" id="GO:0051205">
    <property type="term" value="P:protein insertion into membrane"/>
    <property type="evidence" value="ECO:0007669"/>
    <property type="project" value="TreeGrafter"/>
</dbReference>
<dbReference type="InterPro" id="IPR047196">
    <property type="entry name" value="YidC_ALB_C"/>
</dbReference>
<evidence type="ECO:0000256" key="3">
    <source>
        <dbReference type="ARBA" id="ARBA00015325"/>
    </source>
</evidence>
<dbReference type="InterPro" id="IPR019998">
    <property type="entry name" value="Membr_insert_YidC"/>
</dbReference>
<keyword evidence="8 13" id="KW-1133">Transmembrane helix</keyword>
<evidence type="ECO:0000256" key="11">
    <source>
        <dbReference type="ARBA" id="ARBA00033245"/>
    </source>
</evidence>
<protein>
    <recommendedName>
        <fullName evidence="3">Membrane protein insertase YidC</fullName>
    </recommendedName>
    <alternativeName>
        <fullName evidence="12">Foldase YidC</fullName>
    </alternativeName>
    <alternativeName>
        <fullName evidence="11">Membrane integrase YidC</fullName>
    </alternativeName>
</protein>
<dbReference type="Pfam" id="PF14849">
    <property type="entry name" value="YidC_periplas"/>
    <property type="match status" value="1"/>
</dbReference>
<name>J9FRR2_9ZZZZ</name>
<dbReference type="NCBIfam" id="TIGR03592">
    <property type="entry name" value="yidC_oxa1_cterm"/>
    <property type="match status" value="1"/>
</dbReference>
<keyword evidence="10" id="KW-0143">Chaperone</keyword>
<evidence type="ECO:0000256" key="13">
    <source>
        <dbReference type="SAM" id="Phobius"/>
    </source>
</evidence>
<evidence type="ECO:0000256" key="6">
    <source>
        <dbReference type="ARBA" id="ARBA00022692"/>
    </source>
</evidence>
<dbReference type="GO" id="GO:0015031">
    <property type="term" value="P:protein transport"/>
    <property type="evidence" value="ECO:0007669"/>
    <property type="project" value="UniProtKB-KW"/>
</dbReference>
<feature type="transmembrane region" description="Helical" evidence="13">
    <location>
        <begin position="501"/>
        <end position="524"/>
    </location>
</feature>
<dbReference type="GO" id="GO:0005886">
    <property type="term" value="C:plasma membrane"/>
    <property type="evidence" value="ECO:0007669"/>
    <property type="project" value="UniProtKB-SubCell"/>
</dbReference>
<evidence type="ECO:0000256" key="9">
    <source>
        <dbReference type="ARBA" id="ARBA00023136"/>
    </source>
</evidence>
<dbReference type="NCBIfam" id="NF002356">
    <property type="entry name" value="PRK01318.2-3"/>
    <property type="match status" value="1"/>
</dbReference>
<evidence type="ECO:0000256" key="4">
    <source>
        <dbReference type="ARBA" id="ARBA00022448"/>
    </source>
</evidence>
<evidence type="ECO:0000256" key="1">
    <source>
        <dbReference type="ARBA" id="ARBA00004429"/>
    </source>
</evidence>
<dbReference type="InterPro" id="IPR001708">
    <property type="entry name" value="YidC/ALB3/OXA1/COX18"/>
</dbReference>
<accession>J9FRR2</accession>
<dbReference type="InterPro" id="IPR028055">
    <property type="entry name" value="YidC/Oxa/ALB_C"/>
</dbReference>
<reference evidence="16" key="1">
    <citation type="journal article" date="2012" name="PLoS ONE">
        <title>Gene sets for utilization of primary and secondary nutrition supplies in the distal gut of endangered iberian lynx.</title>
        <authorList>
            <person name="Alcaide M."/>
            <person name="Messina E."/>
            <person name="Richter M."/>
            <person name="Bargiela R."/>
            <person name="Peplies J."/>
            <person name="Huws S.A."/>
            <person name="Newbold C.J."/>
            <person name="Golyshin P.N."/>
            <person name="Simon M.A."/>
            <person name="Lopez G."/>
            <person name="Yakimov M.M."/>
            <person name="Ferrer M."/>
        </authorList>
    </citation>
    <scope>NUCLEOTIDE SEQUENCE</scope>
</reference>
<evidence type="ECO:0000259" key="15">
    <source>
        <dbReference type="Pfam" id="PF14849"/>
    </source>
</evidence>
<keyword evidence="5" id="KW-1003">Cell membrane</keyword>
<dbReference type="EMBL" id="AMCI01004668">
    <property type="protein sequence ID" value="EJW97626.1"/>
    <property type="molecule type" value="Genomic_DNA"/>
</dbReference>
<evidence type="ECO:0000259" key="14">
    <source>
        <dbReference type="Pfam" id="PF02096"/>
    </source>
</evidence>
<evidence type="ECO:0000256" key="5">
    <source>
        <dbReference type="ARBA" id="ARBA00022475"/>
    </source>
</evidence>
<keyword evidence="7" id="KW-0653">Protein transport</keyword>
<comment type="subcellular location">
    <subcellularLocation>
        <location evidence="1">Cell inner membrane</location>
        <topology evidence="1">Multi-pass membrane protein</topology>
    </subcellularLocation>
</comment>
<dbReference type="CDD" id="cd19961">
    <property type="entry name" value="EcYidC-like_peri"/>
    <property type="match status" value="1"/>
</dbReference>
<evidence type="ECO:0000313" key="16">
    <source>
        <dbReference type="EMBL" id="EJW97626.1"/>
    </source>
</evidence>
<evidence type="ECO:0000256" key="10">
    <source>
        <dbReference type="ARBA" id="ARBA00023186"/>
    </source>
</evidence>
<feature type="transmembrane region" description="Helical" evidence="13">
    <location>
        <begin position="544"/>
        <end position="561"/>
    </location>
</feature>
<dbReference type="NCBIfam" id="TIGR03593">
    <property type="entry name" value="yidC_nterm"/>
    <property type="match status" value="1"/>
</dbReference>
<evidence type="ECO:0000256" key="2">
    <source>
        <dbReference type="ARBA" id="ARBA00010527"/>
    </source>
</evidence>
<dbReference type="AlphaFoldDB" id="J9FRR2"/>
<keyword evidence="6 13" id="KW-0812">Transmembrane</keyword>
<keyword evidence="4" id="KW-0813">Transport</keyword>
<dbReference type="PANTHER" id="PTHR12428:SF65">
    <property type="entry name" value="CYTOCHROME C OXIDASE ASSEMBLY PROTEIN COX18, MITOCHONDRIAL"/>
    <property type="match status" value="1"/>
</dbReference>
<organism evidence="16">
    <name type="scientific">gut metagenome</name>
    <dbReference type="NCBI Taxonomy" id="749906"/>
    <lineage>
        <taxon>unclassified sequences</taxon>
        <taxon>metagenomes</taxon>
        <taxon>organismal metagenomes</taxon>
    </lineage>
</organism>
<dbReference type="Gene3D" id="2.70.98.90">
    <property type="match status" value="1"/>
</dbReference>
<keyword evidence="9 13" id="KW-0472">Membrane</keyword>
<evidence type="ECO:0000256" key="7">
    <source>
        <dbReference type="ARBA" id="ARBA00022927"/>
    </source>
</evidence>
<dbReference type="GO" id="GO:0032977">
    <property type="term" value="F:membrane insertase activity"/>
    <property type="evidence" value="ECO:0007669"/>
    <property type="project" value="InterPro"/>
</dbReference>
<dbReference type="InterPro" id="IPR038221">
    <property type="entry name" value="YidC_periplasmic_sf"/>
</dbReference>
<sequence>MDKNTVIALLLLVCLMFGYSYYESSNRPEIDQTTSAVTEADVKNASAVQQNKKQSAVAAVDSTALFYNCAAGAKDSMVVLENSKLRVELSTLGGTVANVYLKELKDGEQTYRYRSYKDFAADKNEPLHIYRKENASLNFAFDSKLGAVSTGDYHFVPVAQTDSSVTMRLTAADSVTTFDIVYRLRPDSYMLDFDVVAHGLDKYVSIKDDFIKINWANAVSQLEKGFKFENQYSTLTYKLDNGDTEKLSEYEAETEKEFDGKLHWIAYKNQYFSSILIAGEPMTANVLESKPYEISNSEKLLKSYHSDLQTRFDPTGKQPTQFQFYFGPNQFRLLQSMDDHAIGGNRDLELEELVYLGWPIVRWINRFFTLYVFDFLTQFGLPMGVVLLLIIILLRFIVYVPTKKSYLSSARMRVLKPKVDEIAKKYPKQEDAMRRQQEMMTLYSQYGVSPMGGCLPMLIQLPIWIAMFNFVPNAIELRQQGFLWAEDLSTYDSILSWDTDLWLIGDHLSLFCLLFCATNVLYTFMTMRQQRESMSGDQAEQMKMMQWMMYFMPVFFFFMFNDYSSGLNYYYFISLLASALTMWYLRKTTDDKRLLAKLEANYEANKNNPNKKPSGMAARLEALRKQQEAMMEEQRRRQQQGK</sequence>
<evidence type="ECO:0000256" key="12">
    <source>
        <dbReference type="ARBA" id="ARBA00033342"/>
    </source>
</evidence>
<proteinExistence type="inferred from homology"/>
<dbReference type="PRINTS" id="PR00701">
    <property type="entry name" value="60KDINNERMP"/>
</dbReference>
<dbReference type="Pfam" id="PF02096">
    <property type="entry name" value="60KD_IMP"/>
    <property type="match status" value="1"/>
</dbReference>
<feature type="transmembrane region" description="Helical" evidence="13">
    <location>
        <begin position="379"/>
        <end position="402"/>
    </location>
</feature>
<feature type="transmembrane region" description="Helical" evidence="13">
    <location>
        <begin position="567"/>
        <end position="585"/>
    </location>
</feature>
<evidence type="ECO:0000256" key="8">
    <source>
        <dbReference type="ARBA" id="ARBA00022989"/>
    </source>
</evidence>
<comment type="caution">
    <text evidence="16">The sequence shown here is derived from an EMBL/GenBank/DDBJ whole genome shotgun (WGS) entry which is preliminary data.</text>
</comment>
<feature type="domain" description="Membrane insertase YidC N-terminal" evidence="15">
    <location>
        <begin position="78"/>
        <end position="368"/>
    </location>
</feature>
<dbReference type="PANTHER" id="PTHR12428">
    <property type="entry name" value="OXA1"/>
    <property type="match status" value="1"/>
</dbReference>
<gene>
    <name evidence="16" type="ORF">EVA_14268</name>
</gene>